<dbReference type="InterPro" id="IPR000699">
    <property type="entry name" value="RIH_dom"/>
</dbReference>
<dbReference type="SUPFAM" id="SSF100909">
    <property type="entry name" value="IP3 receptor type 1 binding core, domain 2"/>
    <property type="match status" value="1"/>
</dbReference>
<dbReference type="SMART" id="SM00472">
    <property type="entry name" value="MIR"/>
    <property type="match status" value="2"/>
</dbReference>
<keyword evidence="2" id="KW-0675">Receptor</keyword>
<comment type="subunit">
    <text evidence="2">Homotetramer.</text>
</comment>
<dbReference type="STRING" id="10195.A0A3M7S5B6"/>
<dbReference type="GO" id="GO:0051209">
    <property type="term" value="P:release of sequestered calcium ion into cytosol"/>
    <property type="evidence" value="ECO:0007669"/>
    <property type="project" value="UniProtKB-UniRule"/>
</dbReference>
<evidence type="ECO:0000259" key="3">
    <source>
        <dbReference type="PROSITE" id="PS50919"/>
    </source>
</evidence>
<reference evidence="4 5" key="1">
    <citation type="journal article" date="2018" name="Sci. Rep.">
        <title>Genomic signatures of local adaptation to the degree of environmental predictability in rotifers.</title>
        <authorList>
            <person name="Franch-Gras L."/>
            <person name="Hahn C."/>
            <person name="Garcia-Roger E.M."/>
            <person name="Carmona M.J."/>
            <person name="Serra M."/>
            <person name="Gomez A."/>
        </authorList>
    </citation>
    <scope>NUCLEOTIDE SEQUENCE [LARGE SCALE GENOMIC DNA]</scope>
    <source>
        <strain evidence="4">HYR1</strain>
    </source>
</reference>
<keyword evidence="2" id="KW-0107">Calcium channel</keyword>
<keyword evidence="2" id="KW-0106">Calcium</keyword>
<keyword evidence="2" id="KW-0109">Calcium transport</keyword>
<name>A0A3M7S5B6_BRAPC</name>
<dbReference type="Gene3D" id="1.25.10.30">
    <property type="entry name" value="IP3 receptor type 1 binding core, RIH domain"/>
    <property type="match status" value="1"/>
</dbReference>
<dbReference type="InterPro" id="IPR015925">
    <property type="entry name" value="Ryanodine_IP3_receptor"/>
</dbReference>
<dbReference type="Pfam" id="PF01365">
    <property type="entry name" value="RYDR_ITPR"/>
    <property type="match status" value="1"/>
</dbReference>
<keyword evidence="2" id="KW-0406">Ion transport</keyword>
<evidence type="ECO:0000256" key="1">
    <source>
        <dbReference type="ARBA" id="ARBA00022737"/>
    </source>
</evidence>
<dbReference type="CDD" id="cd23277">
    <property type="entry name" value="beta-trefoil_MIR_ITPR"/>
    <property type="match status" value="1"/>
</dbReference>
<gene>
    <name evidence="4" type="ORF">BpHYR1_036136</name>
</gene>
<dbReference type="GO" id="GO:0070679">
    <property type="term" value="F:inositol 1,4,5 trisphosphate binding"/>
    <property type="evidence" value="ECO:0007669"/>
    <property type="project" value="UniProtKB-UniRule"/>
</dbReference>
<dbReference type="Gene3D" id="2.80.10.50">
    <property type="match status" value="1"/>
</dbReference>
<comment type="domain">
    <text evidence="2">The receptor contains a calcium channel in its C-terminal extremity. Its large N-terminal cytoplasmic region has the ligand-binding site in the N-terminus and modulatory sites in the middle portion immediately upstream of the channel region.</text>
</comment>
<keyword evidence="2" id="KW-0813">Transport</keyword>
<evidence type="ECO:0000313" key="5">
    <source>
        <dbReference type="Proteomes" id="UP000276133"/>
    </source>
</evidence>
<comment type="caution">
    <text evidence="4">The sequence shown here is derived from an EMBL/GenBank/DDBJ whole genome shotgun (WGS) entry which is preliminary data.</text>
</comment>
<dbReference type="InterPro" id="IPR036300">
    <property type="entry name" value="MIR_dom_sf"/>
</dbReference>
<dbReference type="AlphaFoldDB" id="A0A3M7S5B6"/>
<protein>
    <recommendedName>
        <fullName evidence="2">Inositol 1,4,5-trisphosphate receptor</fullName>
    </recommendedName>
</protein>
<dbReference type="GO" id="GO:0030667">
    <property type="term" value="C:secretory granule membrane"/>
    <property type="evidence" value="ECO:0007669"/>
    <property type="project" value="TreeGrafter"/>
</dbReference>
<dbReference type="InterPro" id="IPR000493">
    <property type="entry name" value="InsP3_rcpt"/>
</dbReference>
<dbReference type="EMBL" id="REGN01002004">
    <property type="protein sequence ID" value="RNA31024.1"/>
    <property type="molecule type" value="Genomic_DNA"/>
</dbReference>
<proteinExistence type="inferred from homology"/>
<dbReference type="GO" id="GO:0005509">
    <property type="term" value="F:calcium ion binding"/>
    <property type="evidence" value="ECO:0007669"/>
    <property type="project" value="TreeGrafter"/>
</dbReference>
<dbReference type="GO" id="GO:0016529">
    <property type="term" value="C:sarcoplasmic reticulum"/>
    <property type="evidence" value="ECO:0007669"/>
    <property type="project" value="TreeGrafter"/>
</dbReference>
<keyword evidence="2" id="KW-0256">Endoplasmic reticulum</keyword>
<comment type="similarity">
    <text evidence="2">Belongs to the InsP3 receptor family.</text>
</comment>
<dbReference type="PROSITE" id="PS50919">
    <property type="entry name" value="MIR"/>
    <property type="match status" value="1"/>
</dbReference>
<dbReference type="SUPFAM" id="SSF82109">
    <property type="entry name" value="MIR domain"/>
    <property type="match status" value="1"/>
</dbReference>
<keyword evidence="5" id="KW-1185">Reference proteome</keyword>
<keyword evidence="2" id="KW-0472">Membrane</keyword>
<dbReference type="GO" id="GO:0005220">
    <property type="term" value="F:inositol 1,4,5-trisphosphate-gated calcium channel activity"/>
    <property type="evidence" value="ECO:0007669"/>
    <property type="project" value="UniProtKB-UniRule"/>
</dbReference>
<organism evidence="4 5">
    <name type="scientific">Brachionus plicatilis</name>
    <name type="common">Marine rotifer</name>
    <name type="synonym">Brachionus muelleri</name>
    <dbReference type="NCBI Taxonomy" id="10195"/>
    <lineage>
        <taxon>Eukaryota</taxon>
        <taxon>Metazoa</taxon>
        <taxon>Spiralia</taxon>
        <taxon>Gnathifera</taxon>
        <taxon>Rotifera</taxon>
        <taxon>Eurotatoria</taxon>
        <taxon>Monogononta</taxon>
        <taxon>Pseudotrocha</taxon>
        <taxon>Ploima</taxon>
        <taxon>Brachionidae</taxon>
        <taxon>Brachionus</taxon>
    </lineage>
</organism>
<comment type="subcellular location">
    <subcellularLocation>
        <location evidence="2">Endoplasmic reticulum membrane</location>
        <topology evidence="2">Multi-pass membrane protein</topology>
    </subcellularLocation>
</comment>
<sequence>MAFRKKVRNNLQSSKKLLKGDVIRLFHAEQEKYLTCDEYRGKREVFIRSTARLAATSATSSKALWEVEIVKKDPCRGGASRWSNLFRFKHLASGNYLAAEVDNDSTEDQMRSKLRGDASNLVYYLVSVTNAFDHSTIFELDETTITIHDSPVPRNSYVRLKHWETGTWVHSTALLIDKEEEKPVMWKIGCAKIKEDKEAFQLIPVPTNEVRDLDFATDAAKMLKVFAEKILINQLLMNDKRSLCALLTDLIFFVAEYENGNSNDSLEIQLSKPNRERQKLMREQNILQQIFRILKAPFVEYGNKKGLQTHELKDPKHGLQQIFRLCYRILKHSQQSYRKNQDVFVAVKNIFVLHTSTENNKKHYFILSICVQKANSMEKDF</sequence>
<keyword evidence="2" id="KW-1071">Ligand-gated ion channel</keyword>
<dbReference type="PANTHER" id="PTHR13715:SF102">
    <property type="entry name" value="INOSITOL 1,4,5-TRISPHOSPHATE RECEPTOR"/>
    <property type="match status" value="1"/>
</dbReference>
<keyword evidence="1" id="KW-0677">Repeat</keyword>
<evidence type="ECO:0000313" key="4">
    <source>
        <dbReference type="EMBL" id="RNA31024.1"/>
    </source>
</evidence>
<dbReference type="GO" id="GO:0005789">
    <property type="term" value="C:endoplasmic reticulum membrane"/>
    <property type="evidence" value="ECO:0007669"/>
    <property type="project" value="UniProtKB-SubCell"/>
</dbReference>
<dbReference type="GO" id="GO:0005886">
    <property type="term" value="C:plasma membrane"/>
    <property type="evidence" value="ECO:0007669"/>
    <property type="project" value="TreeGrafter"/>
</dbReference>
<comment type="function">
    <text evidence="2">Receptor for inositol 1,4,5-trisphosphate, a second messenger that mediates the release of intracellular calcium.</text>
</comment>
<keyword evidence="2" id="KW-0407">Ion channel</keyword>
<accession>A0A3M7S5B6</accession>
<dbReference type="PANTHER" id="PTHR13715">
    <property type="entry name" value="RYANODINE RECEPTOR AND IP3 RECEPTOR"/>
    <property type="match status" value="1"/>
</dbReference>
<dbReference type="PRINTS" id="PR00779">
    <property type="entry name" value="INSP3RECEPTR"/>
</dbReference>
<dbReference type="Pfam" id="PF02815">
    <property type="entry name" value="MIR"/>
    <property type="match status" value="1"/>
</dbReference>
<dbReference type="FunFam" id="2.80.10.50:FF:000005">
    <property type="entry name" value="Inositol 1,4,5-trisphosphate receptor type 2"/>
    <property type="match status" value="1"/>
</dbReference>
<evidence type="ECO:0000256" key="2">
    <source>
        <dbReference type="RuleBase" id="RU368044"/>
    </source>
</evidence>
<dbReference type="OrthoDB" id="76898at2759"/>
<dbReference type="Proteomes" id="UP000276133">
    <property type="component" value="Unassembled WGS sequence"/>
</dbReference>
<dbReference type="GO" id="GO:0035091">
    <property type="term" value="F:phosphatidylinositol binding"/>
    <property type="evidence" value="ECO:0007669"/>
    <property type="project" value="TreeGrafter"/>
</dbReference>
<dbReference type="InterPro" id="IPR035910">
    <property type="entry name" value="RyR/IP3R_RIH_dom_sf"/>
</dbReference>
<feature type="domain" description="MIR" evidence="3">
    <location>
        <begin position="14"/>
        <end position="70"/>
    </location>
</feature>
<dbReference type="InterPro" id="IPR016093">
    <property type="entry name" value="MIR_motif"/>
</dbReference>